<dbReference type="AlphaFoldDB" id="A0A4P9YCE2"/>
<name>A0A4P9YCE2_ROZAC</name>
<dbReference type="InterPro" id="IPR030395">
    <property type="entry name" value="GP_PDE_dom"/>
</dbReference>
<dbReference type="SUPFAM" id="SSF51695">
    <property type="entry name" value="PLC-like phosphodiesterases"/>
    <property type="match status" value="1"/>
</dbReference>
<keyword evidence="1" id="KW-0732">Signal</keyword>
<dbReference type="GO" id="GO:0006629">
    <property type="term" value="P:lipid metabolic process"/>
    <property type="evidence" value="ECO:0007669"/>
    <property type="project" value="InterPro"/>
</dbReference>
<feature type="non-terminal residue" evidence="3">
    <location>
        <position position="154"/>
    </location>
</feature>
<dbReference type="Gene3D" id="3.20.20.190">
    <property type="entry name" value="Phosphatidylinositol (PI) phosphodiesterase"/>
    <property type="match status" value="1"/>
</dbReference>
<protein>
    <submittedName>
        <fullName evidence="3">PLC-like phosphodiesterase</fullName>
    </submittedName>
</protein>
<accession>A0A4P9YCE2</accession>
<dbReference type="InterPro" id="IPR017946">
    <property type="entry name" value="PLC-like_Pdiesterase_TIM-brl"/>
</dbReference>
<dbReference type="GO" id="GO:0008081">
    <property type="term" value="F:phosphoric diester hydrolase activity"/>
    <property type="evidence" value="ECO:0007669"/>
    <property type="project" value="InterPro"/>
</dbReference>
<dbReference type="EMBL" id="ML006124">
    <property type="protein sequence ID" value="RKP16946.1"/>
    <property type="molecule type" value="Genomic_DNA"/>
</dbReference>
<organism evidence="3 4">
    <name type="scientific">Rozella allomycis (strain CSF55)</name>
    <dbReference type="NCBI Taxonomy" id="988480"/>
    <lineage>
        <taxon>Eukaryota</taxon>
        <taxon>Fungi</taxon>
        <taxon>Fungi incertae sedis</taxon>
        <taxon>Cryptomycota</taxon>
        <taxon>Cryptomycota incertae sedis</taxon>
        <taxon>Rozella</taxon>
    </lineage>
</organism>
<sequence>MCLILFYVFFSLYKAVSSAKCVGHRGYSSKYPENTMMSMKEALMNNASGIEMDLRLTKDNFSLERTTNGTGLVNRSTYKGYVEYLKAGESESVPLLIDLLIWILYSHQKECTVILDVKNDNSLNILTAINTIVDSLGNRALERLKPIIIIGVWD</sequence>
<dbReference type="PANTHER" id="PTHR43805:SF1">
    <property type="entry name" value="GP-PDE DOMAIN-CONTAINING PROTEIN"/>
    <property type="match status" value="1"/>
</dbReference>
<dbReference type="PANTHER" id="PTHR43805">
    <property type="entry name" value="GLYCEROPHOSPHORYL DIESTER PHOSPHODIESTERASE"/>
    <property type="match status" value="1"/>
</dbReference>
<dbReference type="Proteomes" id="UP000281549">
    <property type="component" value="Unassembled WGS sequence"/>
</dbReference>
<reference evidence="4" key="1">
    <citation type="journal article" date="2018" name="Nat. Microbiol.">
        <title>Leveraging single-cell genomics to expand the fungal tree of life.</title>
        <authorList>
            <person name="Ahrendt S.R."/>
            <person name="Quandt C.A."/>
            <person name="Ciobanu D."/>
            <person name="Clum A."/>
            <person name="Salamov A."/>
            <person name="Andreopoulos B."/>
            <person name="Cheng J.F."/>
            <person name="Woyke T."/>
            <person name="Pelin A."/>
            <person name="Henrissat B."/>
            <person name="Reynolds N.K."/>
            <person name="Benny G.L."/>
            <person name="Smith M.E."/>
            <person name="James T.Y."/>
            <person name="Grigoriev I.V."/>
        </authorList>
    </citation>
    <scope>NUCLEOTIDE SEQUENCE [LARGE SCALE GENOMIC DNA]</scope>
    <source>
        <strain evidence="4">CSF55</strain>
    </source>
</reference>
<evidence type="ECO:0000259" key="2">
    <source>
        <dbReference type="PROSITE" id="PS51704"/>
    </source>
</evidence>
<feature type="chain" id="PRO_5020495372" evidence="1">
    <location>
        <begin position="19"/>
        <end position="154"/>
    </location>
</feature>
<feature type="signal peptide" evidence="1">
    <location>
        <begin position="1"/>
        <end position="18"/>
    </location>
</feature>
<feature type="domain" description="GP-PDE" evidence="2">
    <location>
        <begin position="19"/>
        <end position="154"/>
    </location>
</feature>
<dbReference type="PROSITE" id="PS51704">
    <property type="entry name" value="GP_PDE"/>
    <property type="match status" value="1"/>
</dbReference>
<evidence type="ECO:0000256" key="1">
    <source>
        <dbReference type="SAM" id="SignalP"/>
    </source>
</evidence>
<dbReference type="Pfam" id="PF03009">
    <property type="entry name" value="GDPD"/>
    <property type="match status" value="1"/>
</dbReference>
<gene>
    <name evidence="3" type="ORF">ROZALSC1DRAFT_31209</name>
</gene>
<evidence type="ECO:0000313" key="3">
    <source>
        <dbReference type="EMBL" id="RKP16946.1"/>
    </source>
</evidence>
<proteinExistence type="predicted"/>
<evidence type="ECO:0000313" key="4">
    <source>
        <dbReference type="Proteomes" id="UP000281549"/>
    </source>
</evidence>